<evidence type="ECO:0000256" key="5">
    <source>
        <dbReference type="ARBA" id="ARBA00023242"/>
    </source>
</evidence>
<proteinExistence type="predicted"/>
<gene>
    <name evidence="6" type="ORF">HaLaN_29536</name>
</gene>
<dbReference type="EMBL" id="BLLF01005041">
    <property type="protein sequence ID" value="GFH30648.1"/>
    <property type="molecule type" value="Genomic_DNA"/>
</dbReference>
<dbReference type="GO" id="GO:0045739">
    <property type="term" value="P:positive regulation of DNA repair"/>
    <property type="evidence" value="ECO:0007669"/>
    <property type="project" value="InterPro"/>
</dbReference>
<comment type="caution">
    <text evidence="6">The sequence shown here is derived from an EMBL/GenBank/DDBJ whole genome shotgun (WGS) entry which is preliminary data.</text>
</comment>
<comment type="subcellular location">
    <subcellularLocation>
        <location evidence="1">Nucleus</location>
    </subcellularLocation>
</comment>
<dbReference type="GO" id="GO:0070552">
    <property type="term" value="C:BRISC complex"/>
    <property type="evidence" value="ECO:0007669"/>
    <property type="project" value="InterPro"/>
</dbReference>
<organism evidence="6 7">
    <name type="scientific">Haematococcus lacustris</name>
    <name type="common">Green alga</name>
    <name type="synonym">Haematococcus pluvialis</name>
    <dbReference type="NCBI Taxonomy" id="44745"/>
    <lineage>
        <taxon>Eukaryota</taxon>
        <taxon>Viridiplantae</taxon>
        <taxon>Chlorophyta</taxon>
        <taxon>core chlorophytes</taxon>
        <taxon>Chlorophyceae</taxon>
        <taxon>CS clade</taxon>
        <taxon>Chlamydomonadales</taxon>
        <taxon>Haematococcaceae</taxon>
        <taxon>Haematococcus</taxon>
    </lineage>
</organism>
<keyword evidence="3" id="KW-0227">DNA damage</keyword>
<sequence>MAAHSRAGRTSYALQGMRLVLWYCRSAVVPTWASDPPRLPCGLCVDAIYSHDKEQQGVNCPQEVFCCLEEQLDGLAQGAPQAYILEARATNIRKFQQAMAHLLAHPRQRPQQQQVVGRPLWELSGP</sequence>
<dbReference type="PANTHER" id="PTHR15660:SF1">
    <property type="entry name" value="BRISC AND BRCA1-A COMPLEX MEMBER 1"/>
    <property type="match status" value="1"/>
</dbReference>
<evidence type="ECO:0000256" key="2">
    <source>
        <dbReference type="ARBA" id="ARBA00022490"/>
    </source>
</evidence>
<accession>A0A6A0ADA8</accession>
<dbReference type="AlphaFoldDB" id="A0A6A0ADA8"/>
<keyword evidence="2" id="KW-0963">Cytoplasm</keyword>
<keyword evidence="5" id="KW-0539">Nucleus</keyword>
<dbReference type="Proteomes" id="UP000485058">
    <property type="component" value="Unassembled WGS sequence"/>
</dbReference>
<keyword evidence="7" id="KW-1185">Reference proteome</keyword>
<dbReference type="GO" id="GO:0006281">
    <property type="term" value="P:DNA repair"/>
    <property type="evidence" value="ECO:0007669"/>
    <property type="project" value="UniProtKB-KW"/>
</dbReference>
<keyword evidence="4" id="KW-0234">DNA repair</keyword>
<name>A0A6A0ADA8_HAELA</name>
<evidence type="ECO:0000313" key="6">
    <source>
        <dbReference type="EMBL" id="GFH30648.1"/>
    </source>
</evidence>
<evidence type="ECO:0000313" key="7">
    <source>
        <dbReference type="Proteomes" id="UP000485058"/>
    </source>
</evidence>
<dbReference type="InterPro" id="IPR026126">
    <property type="entry name" value="BABAM1"/>
</dbReference>
<dbReference type="PANTHER" id="PTHR15660">
    <property type="entry name" value="BRISC AND BRCA1-A COMPLEX MEMBER 1"/>
    <property type="match status" value="1"/>
</dbReference>
<protein>
    <submittedName>
        <fullName evidence="6">Uncharacterized protein</fullName>
    </submittedName>
</protein>
<evidence type="ECO:0000256" key="4">
    <source>
        <dbReference type="ARBA" id="ARBA00023204"/>
    </source>
</evidence>
<evidence type="ECO:0000256" key="3">
    <source>
        <dbReference type="ARBA" id="ARBA00022763"/>
    </source>
</evidence>
<reference evidence="6 7" key="1">
    <citation type="submission" date="2020-02" db="EMBL/GenBank/DDBJ databases">
        <title>Draft genome sequence of Haematococcus lacustris strain NIES-144.</title>
        <authorList>
            <person name="Morimoto D."/>
            <person name="Nakagawa S."/>
            <person name="Yoshida T."/>
            <person name="Sawayama S."/>
        </authorList>
    </citation>
    <scope>NUCLEOTIDE SEQUENCE [LARGE SCALE GENOMIC DNA]</scope>
    <source>
        <strain evidence="6 7">NIES-144</strain>
    </source>
</reference>
<evidence type="ECO:0000256" key="1">
    <source>
        <dbReference type="ARBA" id="ARBA00004123"/>
    </source>
</evidence>